<dbReference type="InterPro" id="IPR009100">
    <property type="entry name" value="AcylCoA_DH/oxidase_NM_dom_sf"/>
</dbReference>
<evidence type="ECO:0000256" key="3">
    <source>
        <dbReference type="ARBA" id="ARBA00022630"/>
    </source>
</evidence>
<evidence type="ECO:0000313" key="9">
    <source>
        <dbReference type="Proteomes" id="UP001519325"/>
    </source>
</evidence>
<evidence type="ECO:0000256" key="5">
    <source>
        <dbReference type="RuleBase" id="RU362125"/>
    </source>
</evidence>
<gene>
    <name evidence="8" type="ORF">BJ987_005967</name>
</gene>
<proteinExistence type="inferred from homology"/>
<protein>
    <submittedName>
        <fullName evidence="8">Alkylation response protein AidB-like acyl-CoA dehydrogenase</fullName>
    </submittedName>
</protein>
<evidence type="ECO:0000256" key="4">
    <source>
        <dbReference type="ARBA" id="ARBA00022827"/>
    </source>
</evidence>
<evidence type="ECO:0000313" key="8">
    <source>
        <dbReference type="EMBL" id="MBP2193066.1"/>
    </source>
</evidence>
<dbReference type="Pfam" id="PF00441">
    <property type="entry name" value="Acyl-CoA_dh_1"/>
    <property type="match status" value="1"/>
</dbReference>
<dbReference type="PROSITE" id="PS00072">
    <property type="entry name" value="ACYL_COA_DH_1"/>
    <property type="match status" value="1"/>
</dbReference>
<keyword evidence="3 5" id="KW-0285">Flavoprotein</keyword>
<reference evidence="8 9" key="1">
    <citation type="submission" date="2021-03" db="EMBL/GenBank/DDBJ databases">
        <title>Sequencing the genomes of 1000 actinobacteria strains.</title>
        <authorList>
            <person name="Klenk H.-P."/>
        </authorList>
    </citation>
    <scope>NUCLEOTIDE SEQUENCE [LARGE SCALE GENOMIC DNA]</scope>
    <source>
        <strain evidence="8 9">DSM 45516</strain>
    </source>
</reference>
<dbReference type="Gene3D" id="2.40.110.10">
    <property type="entry name" value="Butyryl-CoA Dehydrogenase, subunit A, domain 2"/>
    <property type="match status" value="1"/>
</dbReference>
<keyword evidence="5" id="KW-0560">Oxidoreductase</keyword>
<dbReference type="Gene3D" id="1.20.140.10">
    <property type="entry name" value="Butyryl-CoA Dehydrogenase, subunit A, domain 3"/>
    <property type="match status" value="1"/>
</dbReference>
<evidence type="ECO:0000256" key="1">
    <source>
        <dbReference type="ARBA" id="ARBA00001974"/>
    </source>
</evidence>
<dbReference type="RefSeq" id="WP_209896334.1">
    <property type="nucleotide sequence ID" value="NZ_JAGGMR010000001.1"/>
</dbReference>
<feature type="domain" description="Acyl-CoA dehydrogenase/oxidase C-terminal" evidence="6">
    <location>
        <begin position="233"/>
        <end position="370"/>
    </location>
</feature>
<dbReference type="Proteomes" id="UP001519325">
    <property type="component" value="Unassembled WGS sequence"/>
</dbReference>
<evidence type="ECO:0000256" key="2">
    <source>
        <dbReference type="ARBA" id="ARBA00009347"/>
    </source>
</evidence>
<dbReference type="InterPro" id="IPR046373">
    <property type="entry name" value="Acyl-CoA_Oxase/DH_mid-dom_sf"/>
</dbReference>
<dbReference type="InterPro" id="IPR006089">
    <property type="entry name" value="Acyl-CoA_DH_CS"/>
</dbReference>
<dbReference type="PANTHER" id="PTHR43884">
    <property type="entry name" value="ACYL-COA DEHYDROGENASE"/>
    <property type="match status" value="1"/>
</dbReference>
<comment type="caution">
    <text evidence="8">The sequence shown here is derived from an EMBL/GenBank/DDBJ whole genome shotgun (WGS) entry which is preliminary data.</text>
</comment>
<dbReference type="SUPFAM" id="SSF56645">
    <property type="entry name" value="Acyl-CoA dehydrogenase NM domain-like"/>
    <property type="match status" value="1"/>
</dbReference>
<dbReference type="EMBL" id="JAGGMR010000001">
    <property type="protein sequence ID" value="MBP2193066.1"/>
    <property type="molecule type" value="Genomic_DNA"/>
</dbReference>
<dbReference type="InterPro" id="IPR036250">
    <property type="entry name" value="AcylCo_DH-like_C"/>
</dbReference>
<sequence length="380" mass="40151">MYWGRDTLDTDRGSDELVRQVESIAATAGAAAQRETVTEILATGVLDPVLAPTTNLAHPSETFCDALTAIARHSVELAEAVQVQALCANTIRRHATASLWSELGPGMREGRSLAVSCLSERNSGSDLSAVELSAVREGDTYRLNGHKNWVAHAVAASELIVYARTRDAGIGGITAFVVPANAPGVEVSEPSAHLQGIAIPVSSIGFRDVAVPADRILGRRDRGGLVTDILSTQGRLGLAACAIGVGTAALERALRFAKSHRRFGQPIIEYQSVGFTLADMATGLRAAQQLLSHACATFDRDPAGATLVCAQAKLFATDTAARVTGEAVEILGASAYLPGERVEMWMRQAKLLQTLQGTNRIQRLTIAARLDAAVAAHRGE</sequence>
<evidence type="ECO:0000259" key="7">
    <source>
        <dbReference type="Pfam" id="PF02770"/>
    </source>
</evidence>
<comment type="cofactor">
    <cofactor evidence="1 5">
        <name>FAD</name>
        <dbReference type="ChEBI" id="CHEBI:57692"/>
    </cofactor>
</comment>
<name>A0ABS4QMY2_9NOCA</name>
<evidence type="ECO:0000259" key="6">
    <source>
        <dbReference type="Pfam" id="PF00441"/>
    </source>
</evidence>
<comment type="similarity">
    <text evidence="2 5">Belongs to the acyl-CoA dehydrogenase family.</text>
</comment>
<dbReference type="SUPFAM" id="SSF47203">
    <property type="entry name" value="Acyl-CoA dehydrogenase C-terminal domain-like"/>
    <property type="match status" value="1"/>
</dbReference>
<dbReference type="InterPro" id="IPR006091">
    <property type="entry name" value="Acyl-CoA_Oxase/DH_mid-dom"/>
</dbReference>
<dbReference type="Pfam" id="PF02770">
    <property type="entry name" value="Acyl-CoA_dh_M"/>
    <property type="match status" value="1"/>
</dbReference>
<feature type="domain" description="Acyl-CoA oxidase/dehydrogenase middle" evidence="7">
    <location>
        <begin position="117"/>
        <end position="208"/>
    </location>
</feature>
<keyword evidence="9" id="KW-1185">Reference proteome</keyword>
<accession>A0ABS4QMY2</accession>
<dbReference type="InterPro" id="IPR009075">
    <property type="entry name" value="AcylCo_DH/oxidase_C"/>
</dbReference>
<organism evidence="8 9">
    <name type="scientific">Nocardia goodfellowii</name>
    <dbReference type="NCBI Taxonomy" id="882446"/>
    <lineage>
        <taxon>Bacteria</taxon>
        <taxon>Bacillati</taxon>
        <taxon>Actinomycetota</taxon>
        <taxon>Actinomycetes</taxon>
        <taxon>Mycobacteriales</taxon>
        <taxon>Nocardiaceae</taxon>
        <taxon>Nocardia</taxon>
    </lineage>
</organism>
<dbReference type="PANTHER" id="PTHR43884:SF12">
    <property type="entry name" value="ISOVALERYL-COA DEHYDROGENASE, MITOCHONDRIAL-RELATED"/>
    <property type="match status" value="1"/>
</dbReference>
<keyword evidence="4 5" id="KW-0274">FAD</keyword>